<evidence type="ECO:0000259" key="7">
    <source>
        <dbReference type="Pfam" id="PF10502"/>
    </source>
</evidence>
<dbReference type="CDD" id="cd06530">
    <property type="entry name" value="S26_SPase_I"/>
    <property type="match status" value="1"/>
</dbReference>
<keyword evidence="6" id="KW-0472">Membrane</keyword>
<accession>A0A2H0NIR0</accession>
<dbReference type="Pfam" id="PF10502">
    <property type="entry name" value="Peptidase_S26"/>
    <property type="match status" value="1"/>
</dbReference>
<dbReference type="Gene3D" id="2.10.109.10">
    <property type="entry name" value="Umud Fragment, subunit A"/>
    <property type="match status" value="1"/>
</dbReference>
<evidence type="ECO:0000256" key="5">
    <source>
        <dbReference type="PIRSR" id="PIRSR600223-1"/>
    </source>
</evidence>
<dbReference type="InterPro" id="IPR019533">
    <property type="entry name" value="Peptidase_S26"/>
</dbReference>
<evidence type="ECO:0000256" key="4">
    <source>
        <dbReference type="ARBA" id="ARBA00022801"/>
    </source>
</evidence>
<comment type="catalytic activity">
    <reaction evidence="1 6">
        <text>Cleavage of hydrophobic, N-terminal signal or leader sequences from secreted and periplasmic proteins.</text>
        <dbReference type="EC" id="3.4.21.89"/>
    </reaction>
</comment>
<dbReference type="PANTHER" id="PTHR43390">
    <property type="entry name" value="SIGNAL PEPTIDASE I"/>
    <property type="match status" value="1"/>
</dbReference>
<dbReference type="SUPFAM" id="SSF51306">
    <property type="entry name" value="LexA/Signal peptidase"/>
    <property type="match status" value="1"/>
</dbReference>
<dbReference type="GO" id="GO:0009003">
    <property type="term" value="F:signal peptidase activity"/>
    <property type="evidence" value="ECO:0007669"/>
    <property type="project" value="UniProtKB-EC"/>
</dbReference>
<dbReference type="InterPro" id="IPR000223">
    <property type="entry name" value="Pept_S26A_signal_pept_1"/>
</dbReference>
<dbReference type="EC" id="3.4.21.89" evidence="3 6"/>
<reference evidence="8 9" key="1">
    <citation type="submission" date="2017-09" db="EMBL/GenBank/DDBJ databases">
        <title>Depth-based differentiation of microbial function through sediment-hosted aquifers and enrichment of novel symbionts in the deep terrestrial subsurface.</title>
        <authorList>
            <person name="Probst A.J."/>
            <person name="Ladd B."/>
            <person name="Jarett J.K."/>
            <person name="Geller-Mcgrath D.E."/>
            <person name="Sieber C.M."/>
            <person name="Emerson J.B."/>
            <person name="Anantharaman K."/>
            <person name="Thomas B.C."/>
            <person name="Malmstrom R."/>
            <person name="Stieglmeier M."/>
            <person name="Klingl A."/>
            <person name="Woyke T."/>
            <person name="Ryan C.M."/>
            <person name="Banfield J.F."/>
        </authorList>
    </citation>
    <scope>NUCLEOTIDE SEQUENCE [LARGE SCALE GENOMIC DNA]</scope>
    <source>
        <strain evidence="8">CG11_big_fil_rev_8_21_14_0_20_37_11</strain>
    </source>
</reference>
<protein>
    <recommendedName>
        <fullName evidence="3 6">Signal peptidase I</fullName>
        <ecNumber evidence="3 6">3.4.21.89</ecNumber>
    </recommendedName>
</protein>
<dbReference type="InterPro" id="IPR036286">
    <property type="entry name" value="LexA/Signal_pep-like_sf"/>
</dbReference>
<comment type="subcellular location">
    <subcellularLocation>
        <location evidence="6">Membrane</location>
        <topology evidence="6">Single-pass type II membrane protein</topology>
    </subcellularLocation>
</comment>
<comment type="caution">
    <text evidence="8">The sequence shown here is derived from an EMBL/GenBank/DDBJ whole genome shotgun (WGS) entry which is preliminary data.</text>
</comment>
<feature type="active site" evidence="5">
    <location>
        <position position="82"/>
    </location>
</feature>
<keyword evidence="6" id="KW-0812">Transmembrane</keyword>
<evidence type="ECO:0000256" key="3">
    <source>
        <dbReference type="ARBA" id="ARBA00013208"/>
    </source>
</evidence>
<feature type="domain" description="Peptidase S26" evidence="7">
    <location>
        <begin position="53"/>
        <end position="212"/>
    </location>
</feature>
<dbReference type="InterPro" id="IPR019758">
    <property type="entry name" value="Pept_S26A_signal_pept_1_CS"/>
</dbReference>
<sequence>MPERIAIDKKIDDEIPNVVIATPRQVTDGINKDISGENIITTISKGIVHFFFDFLETIVVALSIFVVIYLFFVQPHEVKGSSMEPNFHNNEFILTDKISYRFQDPKRGDVIIFRSPNNPDVDYIKRIIALPGEKVKAKNGYIYVDETKLSEKYLNDLTFLFPTSKLQNDIDIIVPQDEYFVLGDNRPHSSDSREFGPISRSSIIGKAFIRYWPLPLLGVIPEIKY</sequence>
<dbReference type="PRINTS" id="PR00727">
    <property type="entry name" value="LEADERPTASE"/>
</dbReference>
<dbReference type="GO" id="GO:0006465">
    <property type="term" value="P:signal peptide processing"/>
    <property type="evidence" value="ECO:0007669"/>
    <property type="project" value="InterPro"/>
</dbReference>
<dbReference type="GO" id="GO:0004252">
    <property type="term" value="F:serine-type endopeptidase activity"/>
    <property type="evidence" value="ECO:0007669"/>
    <property type="project" value="InterPro"/>
</dbReference>
<feature type="active site" evidence="5">
    <location>
        <position position="125"/>
    </location>
</feature>
<gene>
    <name evidence="8" type="primary">lepB</name>
    <name evidence="8" type="ORF">COV53_01300</name>
</gene>
<dbReference type="GO" id="GO:0016020">
    <property type="term" value="C:membrane"/>
    <property type="evidence" value="ECO:0007669"/>
    <property type="project" value="UniProtKB-SubCell"/>
</dbReference>
<dbReference type="EMBL" id="PCWS01000025">
    <property type="protein sequence ID" value="PIR08770.1"/>
    <property type="molecule type" value="Genomic_DNA"/>
</dbReference>
<keyword evidence="4 6" id="KW-0378">Hydrolase</keyword>
<organism evidence="8 9">
    <name type="scientific">Candidatus Gottesmanbacteria bacterium CG11_big_fil_rev_8_21_14_0_20_37_11</name>
    <dbReference type="NCBI Taxonomy" id="1974575"/>
    <lineage>
        <taxon>Bacteria</taxon>
        <taxon>Candidatus Gottesmaniibacteriota</taxon>
    </lineage>
</organism>
<evidence type="ECO:0000256" key="6">
    <source>
        <dbReference type="RuleBase" id="RU362042"/>
    </source>
</evidence>
<feature type="transmembrane region" description="Helical" evidence="6">
    <location>
        <begin position="50"/>
        <end position="72"/>
    </location>
</feature>
<dbReference type="AlphaFoldDB" id="A0A2H0NIR0"/>
<keyword evidence="6" id="KW-0645">Protease</keyword>
<dbReference type="PANTHER" id="PTHR43390:SF1">
    <property type="entry name" value="CHLOROPLAST PROCESSING PEPTIDASE"/>
    <property type="match status" value="1"/>
</dbReference>
<dbReference type="NCBIfam" id="TIGR02227">
    <property type="entry name" value="sigpep_I_bact"/>
    <property type="match status" value="1"/>
</dbReference>
<proteinExistence type="inferred from homology"/>
<dbReference type="Proteomes" id="UP000230707">
    <property type="component" value="Unassembled WGS sequence"/>
</dbReference>
<comment type="similarity">
    <text evidence="2 6">Belongs to the peptidase S26 family.</text>
</comment>
<evidence type="ECO:0000313" key="9">
    <source>
        <dbReference type="Proteomes" id="UP000230707"/>
    </source>
</evidence>
<evidence type="ECO:0000313" key="8">
    <source>
        <dbReference type="EMBL" id="PIR08770.1"/>
    </source>
</evidence>
<evidence type="ECO:0000256" key="1">
    <source>
        <dbReference type="ARBA" id="ARBA00000677"/>
    </source>
</evidence>
<name>A0A2H0NIR0_9BACT</name>
<evidence type="ECO:0000256" key="2">
    <source>
        <dbReference type="ARBA" id="ARBA00009370"/>
    </source>
</evidence>
<dbReference type="PROSITE" id="PS00761">
    <property type="entry name" value="SPASE_I_3"/>
    <property type="match status" value="1"/>
</dbReference>
<keyword evidence="6" id="KW-1133">Transmembrane helix</keyword>